<accession>A0A2H8TU61</accession>
<keyword evidence="3" id="KW-0378">Hydrolase</keyword>
<dbReference type="PANTHER" id="PTHR10188">
    <property type="entry name" value="L-ASPARAGINASE"/>
    <property type="match status" value="1"/>
</dbReference>
<dbReference type="GO" id="GO:0006508">
    <property type="term" value="P:proteolysis"/>
    <property type="evidence" value="ECO:0007669"/>
    <property type="project" value="UniProtKB-KW"/>
</dbReference>
<feature type="binding site" evidence="12">
    <location>
        <begin position="249"/>
        <end position="252"/>
    </location>
    <ligand>
        <name>substrate</name>
    </ligand>
</feature>
<comment type="function">
    <text evidence="6">Cleaves the GlcNAc-Asn bond which joins oligosaccharides to the peptide of asparagine-linked glycoproteins.</text>
</comment>
<evidence type="ECO:0000313" key="15">
    <source>
        <dbReference type="EMBL" id="MBW16718.1"/>
    </source>
</evidence>
<dbReference type="AlphaFoldDB" id="A0A2H8TU61"/>
<dbReference type="CDD" id="cd04513">
    <property type="entry name" value="Glycosylasparaginase"/>
    <property type="match status" value="1"/>
</dbReference>
<evidence type="ECO:0000256" key="14">
    <source>
        <dbReference type="SAM" id="Phobius"/>
    </source>
</evidence>
<feature type="site" description="Cleavage; by autolysis" evidence="13">
    <location>
        <begin position="220"/>
        <end position="221"/>
    </location>
</feature>
<organism evidence="15">
    <name type="scientific">Melanaphis sacchari</name>
    <dbReference type="NCBI Taxonomy" id="742174"/>
    <lineage>
        <taxon>Eukaryota</taxon>
        <taxon>Metazoa</taxon>
        <taxon>Ecdysozoa</taxon>
        <taxon>Arthropoda</taxon>
        <taxon>Hexapoda</taxon>
        <taxon>Insecta</taxon>
        <taxon>Pterygota</taxon>
        <taxon>Neoptera</taxon>
        <taxon>Paraneoptera</taxon>
        <taxon>Hemiptera</taxon>
        <taxon>Sternorrhyncha</taxon>
        <taxon>Aphidomorpha</taxon>
        <taxon>Aphidoidea</taxon>
        <taxon>Aphididae</taxon>
        <taxon>Aphidini</taxon>
        <taxon>Melanaphis</taxon>
    </lineage>
</organism>
<dbReference type="GO" id="GO:0003948">
    <property type="term" value="F:N4-(beta-N-acetylglucosaminyl)-L-asparaginase activity"/>
    <property type="evidence" value="ECO:0007669"/>
    <property type="project" value="UniProtKB-EC"/>
</dbReference>
<gene>
    <name evidence="15" type="primary">ASPG_11</name>
</gene>
<keyword evidence="14" id="KW-0472">Membrane</keyword>
<evidence type="ECO:0000256" key="3">
    <source>
        <dbReference type="ARBA" id="ARBA00022801"/>
    </source>
</evidence>
<dbReference type="InterPro" id="IPR000246">
    <property type="entry name" value="Peptidase_T2"/>
</dbReference>
<dbReference type="FunFam" id="3.60.20.30:FF:000003">
    <property type="entry name" value="N(4)-(Beta-N-acetylglucosaminyl)-L-asparaginase isoform X1"/>
    <property type="match status" value="1"/>
</dbReference>
<evidence type="ECO:0000256" key="2">
    <source>
        <dbReference type="ARBA" id="ARBA00022670"/>
    </source>
</evidence>
<evidence type="ECO:0000256" key="1">
    <source>
        <dbReference type="ARBA" id="ARBA00010872"/>
    </source>
</evidence>
<dbReference type="GO" id="GO:0005764">
    <property type="term" value="C:lysosome"/>
    <property type="evidence" value="ECO:0007669"/>
    <property type="project" value="TreeGrafter"/>
</dbReference>
<evidence type="ECO:0000256" key="11">
    <source>
        <dbReference type="PIRSR" id="PIRSR600246-1"/>
    </source>
</evidence>
<keyword evidence="4" id="KW-0068">Autocatalytic cleavage</keyword>
<evidence type="ECO:0000256" key="8">
    <source>
        <dbReference type="ARBA" id="ARBA00078726"/>
    </source>
</evidence>
<dbReference type="PANTHER" id="PTHR10188:SF6">
    <property type="entry name" value="N(4)-(BETA-N-ACETYLGLUCOSAMINYL)-L-ASPARAGINASE"/>
    <property type="match status" value="1"/>
</dbReference>
<feature type="active site" description="Nucleophile" evidence="11">
    <location>
        <position position="221"/>
    </location>
</feature>
<comment type="similarity">
    <text evidence="1">Belongs to the Ntn-hydrolase family.</text>
</comment>
<evidence type="ECO:0000256" key="6">
    <source>
        <dbReference type="ARBA" id="ARBA00053295"/>
    </source>
</evidence>
<evidence type="ECO:0000256" key="9">
    <source>
        <dbReference type="ARBA" id="ARBA00079301"/>
    </source>
</evidence>
<dbReference type="GO" id="GO:0008233">
    <property type="term" value="F:peptidase activity"/>
    <property type="evidence" value="ECO:0007669"/>
    <property type="project" value="UniProtKB-KW"/>
</dbReference>
<proteinExistence type="inferred from homology"/>
<dbReference type="EMBL" id="GFXV01004913">
    <property type="protein sequence ID" value="MBW16718.1"/>
    <property type="molecule type" value="Transcribed_RNA"/>
</dbReference>
<keyword evidence="14" id="KW-0812">Transmembrane</keyword>
<dbReference type="Pfam" id="PF01112">
    <property type="entry name" value="Asparaginase_2"/>
    <property type="match status" value="1"/>
</dbReference>
<dbReference type="SUPFAM" id="SSF56235">
    <property type="entry name" value="N-terminal nucleophile aminohydrolases (Ntn hydrolases)"/>
    <property type="match status" value="1"/>
</dbReference>
<dbReference type="OrthoDB" id="188713at2759"/>
<evidence type="ECO:0000256" key="13">
    <source>
        <dbReference type="PIRSR" id="PIRSR600246-3"/>
    </source>
</evidence>
<sequence>MSIKSYFCFKIKVLIGVILSIVLVSVIGNFYCYNLINNCVISSTPMVINTWAFTDATSKSWEVLNKTSSAIDAVVAGCTVCEQEQCDGTIGYGGSPDENGETSLDALIIDGATMNMGAVGHMKRIKSASKVARLVMENTKHTLLVGDEATKFALQMGFKETNLSTIDSINSWKQWKTNNCQPNFWTNVNPDPKKSCGPYKSNLSKQSKPESNRVDIKNHDTIGIIAIDQQGNIAAGTSTNGAKFKIPGRVGDSPIPGSGAYAMNTVGAAVATGDGDILMRFLPSFHAVQEMKQGYLPKHAAQLAIDMIAKYYPDFSGAVIAVNNYGSYGAACHGFDEFPYSIVNSEQNKVFILNITCTK</sequence>
<evidence type="ECO:0000256" key="12">
    <source>
        <dbReference type="PIRSR" id="PIRSR600246-2"/>
    </source>
</evidence>
<dbReference type="EC" id="3.5.1.26" evidence="7"/>
<evidence type="ECO:0000256" key="7">
    <source>
        <dbReference type="ARBA" id="ARBA00066729"/>
    </source>
</evidence>
<feature type="binding site" evidence="12">
    <location>
        <begin position="272"/>
        <end position="275"/>
    </location>
    <ligand>
        <name>substrate</name>
    </ligand>
</feature>
<reference evidence="15" key="1">
    <citation type="submission" date="2017-10" db="EMBL/GenBank/DDBJ databases">
        <title>Transcriptome Assembly of Sugarcane Aphid Adults.</title>
        <authorList>
            <person name="Scully E.D."/>
            <person name="Palmer N.A."/>
            <person name="Geib S.M."/>
            <person name="Sarath G."/>
            <person name="Sattler S.E."/>
        </authorList>
    </citation>
    <scope>NUCLEOTIDE SEQUENCE</scope>
    <source>
        <tissue evidence="15">Whole body</tissue>
    </source>
</reference>
<name>A0A2H8TU61_9HEMI</name>
<keyword evidence="14" id="KW-1133">Transmembrane helix</keyword>
<evidence type="ECO:0000256" key="4">
    <source>
        <dbReference type="ARBA" id="ARBA00022813"/>
    </source>
</evidence>
<comment type="catalytic activity">
    <reaction evidence="5">
        <text>N(4)-(beta-N-acetyl-D-glucosaminyl)-L-asparagine + H2O = N-acetyl-beta-D-glucosaminylamine + L-aspartate + H(+)</text>
        <dbReference type="Rhea" id="RHEA:11544"/>
        <dbReference type="ChEBI" id="CHEBI:15377"/>
        <dbReference type="ChEBI" id="CHEBI:15378"/>
        <dbReference type="ChEBI" id="CHEBI:15947"/>
        <dbReference type="ChEBI" id="CHEBI:29991"/>
        <dbReference type="ChEBI" id="CHEBI:58080"/>
        <dbReference type="EC" id="3.5.1.26"/>
    </reaction>
</comment>
<dbReference type="Gene3D" id="3.60.20.30">
    <property type="entry name" value="(Glycosyl)asparaginase"/>
    <property type="match status" value="1"/>
</dbReference>
<evidence type="ECO:0000256" key="5">
    <source>
        <dbReference type="ARBA" id="ARBA00050421"/>
    </source>
</evidence>
<dbReference type="InterPro" id="IPR029055">
    <property type="entry name" value="Ntn_hydrolases_N"/>
</dbReference>
<protein>
    <recommendedName>
        <fullName evidence="7">N(4)-(beta-N-acetylglucosaminyl)-L-asparaginase</fullName>
        <ecNumber evidence="7">3.5.1.26</ecNumber>
    </recommendedName>
    <alternativeName>
        <fullName evidence="9">Aspartylglucosaminidase</fullName>
    </alternativeName>
    <alternativeName>
        <fullName evidence="8">Glycosylasparaginase</fullName>
    </alternativeName>
    <alternativeName>
        <fullName evidence="10">N4-(N-acetyl-beta-glucosaminyl)-L-asparagine amidase</fullName>
    </alternativeName>
</protein>
<keyword evidence="2" id="KW-0645">Protease</keyword>
<evidence type="ECO:0000256" key="10">
    <source>
        <dbReference type="ARBA" id="ARBA00080645"/>
    </source>
</evidence>
<feature type="transmembrane region" description="Helical" evidence="14">
    <location>
        <begin position="12"/>
        <end position="31"/>
    </location>
</feature>